<name>A0A367IX82_RHIST</name>
<dbReference type="Proteomes" id="UP000253551">
    <property type="component" value="Unassembled WGS sequence"/>
</dbReference>
<reference evidence="2 3" key="1">
    <citation type="journal article" date="2018" name="G3 (Bethesda)">
        <title>Phylogenetic and Phylogenomic Definition of Rhizopus Species.</title>
        <authorList>
            <person name="Gryganskyi A.P."/>
            <person name="Golan J."/>
            <person name="Dolatabadi S."/>
            <person name="Mondo S."/>
            <person name="Robb S."/>
            <person name="Idnurm A."/>
            <person name="Muszewska A."/>
            <person name="Steczkiewicz K."/>
            <person name="Masonjones S."/>
            <person name="Liao H.L."/>
            <person name="Gajdeczka M.T."/>
            <person name="Anike F."/>
            <person name="Vuek A."/>
            <person name="Anishchenko I.M."/>
            <person name="Voigt K."/>
            <person name="de Hoog G.S."/>
            <person name="Smith M.E."/>
            <person name="Heitman J."/>
            <person name="Vilgalys R."/>
            <person name="Stajich J.E."/>
        </authorList>
    </citation>
    <scope>NUCLEOTIDE SEQUENCE [LARGE SCALE GENOMIC DNA]</scope>
    <source>
        <strain evidence="2 3">LSU 92-RS-03</strain>
    </source>
</reference>
<dbReference type="AlphaFoldDB" id="A0A367IX82"/>
<comment type="caution">
    <text evidence="2">The sequence shown here is derived from an EMBL/GenBank/DDBJ whole genome shotgun (WGS) entry which is preliminary data.</text>
</comment>
<evidence type="ECO:0000259" key="1">
    <source>
        <dbReference type="Pfam" id="PF02399"/>
    </source>
</evidence>
<proteinExistence type="predicted"/>
<dbReference type="InterPro" id="IPR003450">
    <property type="entry name" value="Replication_origin-bd"/>
</dbReference>
<dbReference type="GO" id="GO:0005524">
    <property type="term" value="F:ATP binding"/>
    <property type="evidence" value="ECO:0007669"/>
    <property type="project" value="InterPro"/>
</dbReference>
<feature type="non-terminal residue" evidence="2">
    <location>
        <position position="1"/>
    </location>
</feature>
<evidence type="ECO:0000313" key="2">
    <source>
        <dbReference type="EMBL" id="RCH82272.1"/>
    </source>
</evidence>
<feature type="non-terminal residue" evidence="2">
    <location>
        <position position="56"/>
    </location>
</feature>
<dbReference type="Pfam" id="PF02399">
    <property type="entry name" value="Herpes_ori_bp"/>
    <property type="match status" value="1"/>
</dbReference>
<evidence type="ECO:0000313" key="3">
    <source>
        <dbReference type="Proteomes" id="UP000253551"/>
    </source>
</evidence>
<organism evidence="2 3">
    <name type="scientific">Rhizopus stolonifer</name>
    <name type="common">Rhizopus nigricans</name>
    <dbReference type="NCBI Taxonomy" id="4846"/>
    <lineage>
        <taxon>Eukaryota</taxon>
        <taxon>Fungi</taxon>
        <taxon>Fungi incertae sedis</taxon>
        <taxon>Mucoromycota</taxon>
        <taxon>Mucoromycotina</taxon>
        <taxon>Mucoromycetes</taxon>
        <taxon>Mucorales</taxon>
        <taxon>Mucorineae</taxon>
        <taxon>Rhizopodaceae</taxon>
        <taxon>Rhizopus</taxon>
    </lineage>
</organism>
<sequence length="56" mass="6464">NSDDINLDNWNNYDIVGYTPTIVAGISFEKIHFDKCFAYFVNNSSPAEMSLQQLFR</sequence>
<dbReference type="OrthoDB" id="2373574at2759"/>
<keyword evidence="3" id="KW-1185">Reference proteome</keyword>
<dbReference type="GO" id="GO:0003688">
    <property type="term" value="F:DNA replication origin binding"/>
    <property type="evidence" value="ECO:0007669"/>
    <property type="project" value="InterPro"/>
</dbReference>
<accession>A0A367IX82</accession>
<dbReference type="EMBL" id="PJQM01005165">
    <property type="protein sequence ID" value="RCH82272.1"/>
    <property type="molecule type" value="Genomic_DNA"/>
</dbReference>
<dbReference type="GO" id="GO:0006260">
    <property type="term" value="P:DNA replication"/>
    <property type="evidence" value="ECO:0007669"/>
    <property type="project" value="InterPro"/>
</dbReference>
<gene>
    <name evidence="2" type="ORF">CU098_006636</name>
</gene>
<feature type="domain" description="Replication origin-binding protein" evidence="1">
    <location>
        <begin position="5"/>
        <end position="46"/>
    </location>
</feature>
<protein>
    <recommendedName>
        <fullName evidence="1">Replication origin-binding protein domain-containing protein</fullName>
    </recommendedName>
</protein>